<dbReference type="EMBL" id="JEMN01001447">
    <property type="protein sequence ID" value="KXH37263.1"/>
    <property type="molecule type" value="Genomic_DNA"/>
</dbReference>
<dbReference type="SUPFAM" id="SSF46689">
    <property type="entry name" value="Homeodomain-like"/>
    <property type="match status" value="1"/>
</dbReference>
<organism evidence="3 4">
    <name type="scientific">Colletotrichum nymphaeae SA-01</name>
    <dbReference type="NCBI Taxonomy" id="1460502"/>
    <lineage>
        <taxon>Eukaryota</taxon>
        <taxon>Fungi</taxon>
        <taxon>Dikarya</taxon>
        <taxon>Ascomycota</taxon>
        <taxon>Pezizomycotina</taxon>
        <taxon>Sordariomycetes</taxon>
        <taxon>Hypocreomycetidae</taxon>
        <taxon>Glomerellales</taxon>
        <taxon>Glomerellaceae</taxon>
        <taxon>Colletotrichum</taxon>
        <taxon>Colletotrichum acutatum species complex</taxon>
    </lineage>
</organism>
<reference evidence="3 4" key="1">
    <citation type="submission" date="2014-02" db="EMBL/GenBank/DDBJ databases">
        <title>The genome sequence of Colletotrichum nymphaeae SA-01.</title>
        <authorList>
            <person name="Baroncelli R."/>
            <person name="Thon M.R."/>
        </authorList>
    </citation>
    <scope>NUCLEOTIDE SEQUENCE [LARGE SCALE GENOMIC DNA]</scope>
    <source>
        <strain evidence="3 4">SA-01</strain>
    </source>
</reference>
<dbReference type="Proteomes" id="UP000070054">
    <property type="component" value="Unassembled WGS sequence"/>
</dbReference>
<feature type="region of interest" description="Disordered" evidence="1">
    <location>
        <begin position="1"/>
        <end position="21"/>
    </location>
</feature>
<dbReference type="CDD" id="cd00167">
    <property type="entry name" value="SANT"/>
    <property type="match status" value="1"/>
</dbReference>
<dbReference type="AlphaFoldDB" id="A0A135SMV9"/>
<protein>
    <recommendedName>
        <fullName evidence="2">Myb-like domain-containing protein</fullName>
    </recommendedName>
</protein>
<evidence type="ECO:0000259" key="2">
    <source>
        <dbReference type="PROSITE" id="PS50090"/>
    </source>
</evidence>
<feature type="domain" description="Myb-like" evidence="2">
    <location>
        <begin position="15"/>
        <end position="61"/>
    </location>
</feature>
<dbReference type="Pfam" id="PF00249">
    <property type="entry name" value="Myb_DNA-binding"/>
    <property type="match status" value="1"/>
</dbReference>
<feature type="region of interest" description="Disordered" evidence="1">
    <location>
        <begin position="59"/>
        <end position="110"/>
    </location>
</feature>
<feature type="compositionally biased region" description="Polar residues" evidence="1">
    <location>
        <begin position="83"/>
        <end position="110"/>
    </location>
</feature>
<evidence type="ECO:0000313" key="4">
    <source>
        <dbReference type="Proteomes" id="UP000070054"/>
    </source>
</evidence>
<dbReference type="PROSITE" id="PS50090">
    <property type="entry name" value="MYB_LIKE"/>
    <property type="match status" value="1"/>
</dbReference>
<evidence type="ECO:0000256" key="1">
    <source>
        <dbReference type="SAM" id="MobiDB-lite"/>
    </source>
</evidence>
<evidence type="ECO:0000313" key="3">
    <source>
        <dbReference type="EMBL" id="KXH37263.1"/>
    </source>
</evidence>
<proteinExistence type="predicted"/>
<gene>
    <name evidence="3" type="ORF">CNYM01_01276</name>
</gene>
<dbReference type="Gene3D" id="1.10.10.60">
    <property type="entry name" value="Homeodomain-like"/>
    <property type="match status" value="1"/>
</dbReference>
<sequence>MSVEDSSPCSPRVNATTRPRKIWTPEEDVTLKTLVARYGDARGPQGHWKDIAAALQDRTAKVEPTPPHRGKMAMRADRPQGLPLTTGTPSPRSLATTNRGDATTSDAPEPSLNSLQVVTEADADISNVMNIDDIATSMVDMSTGLYTDDFRFVGDAASYDSILHHSQLSSNLPPSLDLGHVSEPLHQALREPTSNSHNSTPKVWRSNRNIVLGSKYHFGDPSSPTRSNLLKDTPIAVPLRLL</sequence>
<accession>A0A135SMV9</accession>
<feature type="compositionally biased region" description="Polar residues" evidence="1">
    <location>
        <begin position="1"/>
        <end position="17"/>
    </location>
</feature>
<comment type="caution">
    <text evidence="3">The sequence shown here is derived from an EMBL/GenBank/DDBJ whole genome shotgun (WGS) entry which is preliminary data.</text>
</comment>
<dbReference type="OrthoDB" id="2143914at2759"/>
<name>A0A135SMV9_9PEZI</name>
<dbReference type="InterPro" id="IPR009057">
    <property type="entry name" value="Homeodomain-like_sf"/>
</dbReference>
<keyword evidence="4" id="KW-1185">Reference proteome</keyword>
<dbReference type="InterPro" id="IPR001005">
    <property type="entry name" value="SANT/Myb"/>
</dbReference>